<dbReference type="EMBL" id="KB097700">
    <property type="protein sequence ID" value="ESN91696.1"/>
    <property type="molecule type" value="Genomic_DNA"/>
</dbReference>
<dbReference type="InterPro" id="IPR014001">
    <property type="entry name" value="Helicase_ATP-bd"/>
</dbReference>
<dbReference type="Gene3D" id="3.40.50.300">
    <property type="entry name" value="P-loop containing nucleotide triphosphate hydrolases"/>
    <property type="match status" value="1"/>
</dbReference>
<feature type="region of interest" description="Disordered" evidence="8">
    <location>
        <begin position="47"/>
        <end position="74"/>
    </location>
</feature>
<reference evidence="11" key="3">
    <citation type="submission" date="2015-06" db="UniProtKB">
        <authorList>
            <consortium name="EnsemblMetazoa"/>
        </authorList>
    </citation>
    <scope>IDENTIFICATION</scope>
</reference>
<dbReference type="InParanoid" id="T1EX93"/>
<keyword evidence="4" id="KW-0347">Helicase</keyword>
<organism evidence="11 12">
    <name type="scientific">Helobdella robusta</name>
    <name type="common">Californian leech</name>
    <dbReference type="NCBI Taxonomy" id="6412"/>
    <lineage>
        <taxon>Eukaryota</taxon>
        <taxon>Metazoa</taxon>
        <taxon>Spiralia</taxon>
        <taxon>Lophotrochozoa</taxon>
        <taxon>Annelida</taxon>
        <taxon>Clitellata</taxon>
        <taxon>Hirudinea</taxon>
        <taxon>Rhynchobdellida</taxon>
        <taxon>Glossiphoniidae</taxon>
        <taxon>Helobdella</taxon>
    </lineage>
</organism>
<evidence type="ECO:0000256" key="5">
    <source>
        <dbReference type="ARBA" id="ARBA00022840"/>
    </source>
</evidence>
<dbReference type="GO" id="GO:0005524">
    <property type="term" value="F:ATP binding"/>
    <property type="evidence" value="ECO:0007669"/>
    <property type="project" value="UniProtKB-KW"/>
</dbReference>
<feature type="region of interest" description="Disordered" evidence="8">
    <location>
        <begin position="90"/>
        <end position="168"/>
    </location>
</feature>
<dbReference type="HOGENOM" id="CLU_327690_0_0_1"/>
<feature type="compositionally biased region" description="Basic and acidic residues" evidence="8">
    <location>
        <begin position="16"/>
        <end position="26"/>
    </location>
</feature>
<keyword evidence="4" id="KW-0378">Hydrolase</keyword>
<dbReference type="GO" id="GO:0004386">
    <property type="term" value="F:helicase activity"/>
    <property type="evidence" value="ECO:0007669"/>
    <property type="project" value="UniProtKB-KW"/>
</dbReference>
<keyword evidence="5" id="KW-0067">ATP-binding</keyword>
<comment type="similarity">
    <text evidence="2">Belongs to the SNF2/RAD54 helicase family.</text>
</comment>
<feature type="compositionally biased region" description="Acidic residues" evidence="8">
    <location>
        <begin position="127"/>
        <end position="155"/>
    </location>
</feature>
<evidence type="ECO:0000256" key="8">
    <source>
        <dbReference type="SAM" id="MobiDB-lite"/>
    </source>
</evidence>
<feature type="compositionally biased region" description="Basic and acidic residues" evidence="8">
    <location>
        <begin position="47"/>
        <end position="56"/>
    </location>
</feature>
<dbReference type="InterPro" id="IPR000330">
    <property type="entry name" value="SNF2_N"/>
</dbReference>
<dbReference type="InterPro" id="IPR027417">
    <property type="entry name" value="P-loop_NTPase"/>
</dbReference>
<feature type="compositionally biased region" description="Low complexity" evidence="8">
    <location>
        <begin position="814"/>
        <end position="840"/>
    </location>
</feature>
<dbReference type="GO" id="GO:0006325">
    <property type="term" value="P:chromatin organization"/>
    <property type="evidence" value="ECO:0000318"/>
    <property type="project" value="GO_Central"/>
</dbReference>
<feature type="region of interest" description="Disordered" evidence="8">
    <location>
        <begin position="814"/>
        <end position="878"/>
    </location>
</feature>
<feature type="region of interest" description="Disordered" evidence="8">
    <location>
        <begin position="1"/>
        <end position="26"/>
    </location>
</feature>
<dbReference type="OrthoDB" id="2020972at2759"/>
<dbReference type="RefSeq" id="XP_009030517.1">
    <property type="nucleotide sequence ID" value="XM_009032269.1"/>
</dbReference>
<dbReference type="InterPro" id="IPR044573">
    <property type="entry name" value="ARIP4_DEXHc"/>
</dbReference>
<keyword evidence="12" id="KW-1185">Reference proteome</keyword>
<dbReference type="GO" id="GO:0005634">
    <property type="term" value="C:nucleus"/>
    <property type="evidence" value="ECO:0000318"/>
    <property type="project" value="GO_Central"/>
</dbReference>
<evidence type="ECO:0000256" key="3">
    <source>
        <dbReference type="ARBA" id="ARBA00022741"/>
    </source>
</evidence>
<dbReference type="PANTHER" id="PTHR45797">
    <property type="entry name" value="RAD54-LIKE"/>
    <property type="match status" value="1"/>
</dbReference>
<dbReference type="Gene3D" id="1.20.120.850">
    <property type="entry name" value="SWI2/SNF2 ATPases, N-terminal domain"/>
    <property type="match status" value="1"/>
</dbReference>
<feature type="region of interest" description="Disordered" evidence="8">
    <location>
        <begin position="579"/>
        <end position="606"/>
    </location>
</feature>
<keyword evidence="6" id="KW-0238">DNA-binding</keyword>
<dbReference type="EMBL" id="AMQM01002168">
    <property type="status" value="NOT_ANNOTATED_CDS"/>
    <property type="molecule type" value="Genomic_DNA"/>
</dbReference>
<comment type="subcellular location">
    <subcellularLocation>
        <location evidence="1">Nucleus</location>
    </subcellularLocation>
</comment>
<feature type="domain" description="Helicase ATP-binding" evidence="9">
    <location>
        <begin position="218"/>
        <end position="442"/>
    </location>
</feature>
<dbReference type="CTD" id="20201193"/>
<name>T1EX93_HELRO</name>
<reference evidence="12" key="1">
    <citation type="submission" date="2012-12" db="EMBL/GenBank/DDBJ databases">
        <authorList>
            <person name="Hellsten U."/>
            <person name="Grimwood J."/>
            <person name="Chapman J.A."/>
            <person name="Shapiro H."/>
            <person name="Aerts A."/>
            <person name="Otillar R.P."/>
            <person name="Terry A.Y."/>
            <person name="Boore J.L."/>
            <person name="Simakov O."/>
            <person name="Marletaz F."/>
            <person name="Cho S.-J."/>
            <person name="Edsinger-Gonzales E."/>
            <person name="Havlak P."/>
            <person name="Kuo D.-H."/>
            <person name="Larsson T."/>
            <person name="Lv J."/>
            <person name="Arendt D."/>
            <person name="Savage R."/>
            <person name="Osoegawa K."/>
            <person name="de Jong P."/>
            <person name="Lindberg D.R."/>
            <person name="Seaver E.C."/>
            <person name="Weisblat D.A."/>
            <person name="Putnam N.H."/>
            <person name="Grigoriev I.V."/>
            <person name="Rokhsar D.S."/>
        </authorList>
    </citation>
    <scope>NUCLEOTIDE SEQUENCE</scope>
</reference>
<evidence type="ECO:0000256" key="2">
    <source>
        <dbReference type="ARBA" id="ARBA00007025"/>
    </source>
</evidence>
<dbReference type="CDD" id="cd18069">
    <property type="entry name" value="DEXHc_ARIP4"/>
    <property type="match status" value="1"/>
</dbReference>
<keyword evidence="3" id="KW-0547">Nucleotide-binding</keyword>
<dbReference type="STRING" id="6412.T1EX93"/>
<dbReference type="GO" id="GO:0016887">
    <property type="term" value="F:ATP hydrolysis activity"/>
    <property type="evidence" value="ECO:0007669"/>
    <property type="project" value="InterPro"/>
</dbReference>
<dbReference type="InterPro" id="IPR044574">
    <property type="entry name" value="ARIP4-like"/>
</dbReference>
<evidence type="ECO:0000313" key="11">
    <source>
        <dbReference type="EnsemblMetazoa" id="HelroP165757"/>
    </source>
</evidence>
<dbReference type="PROSITE" id="PS51192">
    <property type="entry name" value="HELICASE_ATP_BIND_1"/>
    <property type="match status" value="1"/>
</dbReference>
<dbReference type="KEGG" id="hro:HELRODRAFT_165757"/>
<dbReference type="eggNOG" id="KOG1016">
    <property type="taxonomic scope" value="Eukaryota"/>
</dbReference>
<dbReference type="AlphaFoldDB" id="T1EX93"/>
<evidence type="ECO:0000256" key="7">
    <source>
        <dbReference type="ARBA" id="ARBA00023242"/>
    </source>
</evidence>
<evidence type="ECO:0000313" key="10">
    <source>
        <dbReference type="EMBL" id="ESN91696.1"/>
    </source>
</evidence>
<reference evidence="10 12" key="2">
    <citation type="journal article" date="2013" name="Nature">
        <title>Insights into bilaterian evolution from three spiralian genomes.</title>
        <authorList>
            <person name="Simakov O."/>
            <person name="Marletaz F."/>
            <person name="Cho S.J."/>
            <person name="Edsinger-Gonzales E."/>
            <person name="Havlak P."/>
            <person name="Hellsten U."/>
            <person name="Kuo D.H."/>
            <person name="Larsson T."/>
            <person name="Lv J."/>
            <person name="Arendt D."/>
            <person name="Savage R."/>
            <person name="Osoegawa K."/>
            <person name="de Jong P."/>
            <person name="Grimwood J."/>
            <person name="Chapman J.A."/>
            <person name="Shapiro H."/>
            <person name="Aerts A."/>
            <person name="Otillar R.P."/>
            <person name="Terry A.Y."/>
            <person name="Boore J.L."/>
            <person name="Grigoriev I.V."/>
            <person name="Lindberg D.R."/>
            <person name="Seaver E.C."/>
            <person name="Weisblat D.A."/>
            <person name="Putnam N.H."/>
            <person name="Rokhsar D.S."/>
        </authorList>
    </citation>
    <scope>NUCLEOTIDE SEQUENCE</scope>
</reference>
<dbReference type="GO" id="GO:0003712">
    <property type="term" value="F:transcription coregulator activity"/>
    <property type="evidence" value="ECO:0000318"/>
    <property type="project" value="GO_Central"/>
</dbReference>
<dbReference type="SUPFAM" id="SSF52540">
    <property type="entry name" value="P-loop containing nucleoside triphosphate hydrolases"/>
    <property type="match status" value="1"/>
</dbReference>
<keyword evidence="7" id="KW-0539">Nucleus</keyword>
<evidence type="ECO:0000256" key="1">
    <source>
        <dbReference type="ARBA" id="ARBA00004123"/>
    </source>
</evidence>
<gene>
    <name evidence="11" type="primary">20201193</name>
    <name evidence="10" type="ORF">HELRODRAFT_165757</name>
</gene>
<dbReference type="GO" id="GO:0140658">
    <property type="term" value="F:ATP-dependent chromatin remodeler activity"/>
    <property type="evidence" value="ECO:0000318"/>
    <property type="project" value="GO_Central"/>
</dbReference>
<evidence type="ECO:0000313" key="12">
    <source>
        <dbReference type="Proteomes" id="UP000015101"/>
    </source>
</evidence>
<evidence type="ECO:0000259" key="9">
    <source>
        <dbReference type="PROSITE" id="PS51192"/>
    </source>
</evidence>
<feature type="compositionally biased region" description="Basic and acidic residues" evidence="8">
    <location>
        <begin position="842"/>
        <end position="855"/>
    </location>
</feature>
<evidence type="ECO:0000256" key="6">
    <source>
        <dbReference type="ARBA" id="ARBA00023125"/>
    </source>
</evidence>
<dbReference type="Gene3D" id="3.40.50.10810">
    <property type="entry name" value="Tandem AAA-ATPase domain"/>
    <property type="match status" value="1"/>
</dbReference>
<dbReference type="PANTHER" id="PTHR45797:SF1">
    <property type="entry name" value="HELICASE ARIP4"/>
    <property type="match status" value="1"/>
</dbReference>
<protein>
    <recommendedName>
        <fullName evidence="9">Helicase ATP-binding domain-containing protein</fullName>
    </recommendedName>
</protein>
<proteinExistence type="inferred from homology"/>
<dbReference type="GeneID" id="20201193"/>
<dbReference type="Pfam" id="PF00176">
    <property type="entry name" value="SNF2-rel_dom"/>
    <property type="match status" value="1"/>
</dbReference>
<dbReference type="Proteomes" id="UP000015101">
    <property type="component" value="Unassembled WGS sequence"/>
</dbReference>
<dbReference type="SMART" id="SM00487">
    <property type="entry name" value="DEXDc"/>
    <property type="match status" value="1"/>
</dbReference>
<dbReference type="GO" id="GO:0003677">
    <property type="term" value="F:DNA binding"/>
    <property type="evidence" value="ECO:0007669"/>
    <property type="project" value="UniProtKB-KW"/>
</dbReference>
<evidence type="ECO:0000256" key="4">
    <source>
        <dbReference type="ARBA" id="ARBA00022806"/>
    </source>
</evidence>
<dbReference type="EnsemblMetazoa" id="HelroT165757">
    <property type="protein sequence ID" value="HelroP165757"/>
    <property type="gene ID" value="HelroG165757"/>
</dbReference>
<accession>T1EX93</accession>
<sequence>MNANYRKIFEDENLDEETKAAQKEEMERKQRLLEIQEKLRQQAMELRAQREKEMTTQKELAASLGSGDSSVAGNMLKKDIGSASLKSLLEDKSDSSSNITNLLGPGKSLLINKQPKPPDVVEISSSSDDENEEDDDDLIVMSEEEEEDDGTDDTENSGSHVNDAMNRPDSNGCVLVNVGHPPDEPDIFLAPQLASAVKPHQIGGIRFMYDNVVESIGRYKTSNGFGCILAHSMGLGKTIQVISFVDIFLRHTGARSVLVIVPVNTLQNWINEFNMWLPVVEEDGNYMGGIDREILWPREFKLYVINDNLKTTNSRTKIVADWHETGGVLLLGYEMYRLLIKTRGVPAKSRKAAKKTSAEPVVIDVDEEEVNKEIVKNLHEALMRPGPDLVVCDEGHRIKNSHASISQVLKNIRTRRRIVLTGYPLQNNLLEYWCMVDFVRPNYLGTKQEFCNMFERPIMNGQCADSTPKDVKLMRFRAHVLHSLLEGFVQRRGHAVLQAALPQKEEYVIFVRLSPIQRKLYNEFMSAIKDSGSLTSWTNSNNPIKAFSVCCKIWNHPDILFQVLEQRKDDNDLDLDEAKVNNTDIMAPPTPTTNKRTSKRSSSRLTSSASCSSIASNYSCHSNASSSSSYSNSNNSYNNNNYNNNNFNSFNDMGYGNNGGMGMGGMHMYDNMNSHHHYNSNNNMMMGSHSNNHNIINNNLCMANMSINNNFNSIYNNYNNFINNNNNNNNNNFNNNNMNGNMNSNMNNSMNNGINNINQQDNSVNAANISNMNNISNNPFANQSDNVTSSNAITTTANSFVNTSANTPVTTATTTSAAAATSNTTNTTTTSTTSTSSEAATDADKKAENASEVVKEGQSTSSTNEKKESQVISYDWVK</sequence>
<dbReference type="InterPro" id="IPR038718">
    <property type="entry name" value="SNF2-like_sf"/>
</dbReference>